<accession>A0A542ZF47</accession>
<dbReference type="SUPFAM" id="SSF56349">
    <property type="entry name" value="DNA breaking-rejoining enzymes"/>
    <property type="match status" value="1"/>
</dbReference>
<comment type="caution">
    <text evidence="1">The sequence shown here is derived from an EMBL/GenBank/DDBJ whole genome shotgun (WGS) entry which is preliminary data.</text>
</comment>
<dbReference type="InterPro" id="IPR011010">
    <property type="entry name" value="DNA_brk_join_enz"/>
</dbReference>
<sequence length="287" mass="30509">MWHDDALLAEQTGARLEEIGSRFVARLSRSGRSAWTDVSAGDCQSFITAPTRRGGAPSSSTQHLRRSTVRAVFRTLRGLGIVGGDPTLDLRLPPRSSRAYRPLTDDEVVLCRATSRLGESGAGSLRRAVAWALGEATAATSEIGAACLGALDDPVDPRAVWFPSSRRYAARVGQLSAWGALVVRRQVRLLRANGADDLTLLAYAGTGTGGQYLAQASVCTQITKVMEVAGLRQDPGVRARSLRGWAGQSLYRSGLPLEQVAVRLGCNSLDAAAAEIGLQWKPSSPPS</sequence>
<dbReference type="GO" id="GO:0003677">
    <property type="term" value="F:DNA binding"/>
    <property type="evidence" value="ECO:0007669"/>
    <property type="project" value="InterPro"/>
</dbReference>
<proteinExistence type="predicted"/>
<organism evidence="1 2">
    <name type="scientific">Oryzihumus leptocrescens</name>
    <dbReference type="NCBI Taxonomy" id="297536"/>
    <lineage>
        <taxon>Bacteria</taxon>
        <taxon>Bacillati</taxon>
        <taxon>Actinomycetota</taxon>
        <taxon>Actinomycetes</taxon>
        <taxon>Micrococcales</taxon>
        <taxon>Intrasporangiaceae</taxon>
        <taxon>Oryzihumus</taxon>
    </lineage>
</organism>
<dbReference type="RefSeq" id="WP_141787044.1">
    <property type="nucleotide sequence ID" value="NZ_BAAAKX010000003.1"/>
</dbReference>
<dbReference type="AlphaFoldDB" id="A0A542ZF47"/>
<protein>
    <submittedName>
        <fullName evidence="1">Uncharacterized protein</fullName>
    </submittedName>
</protein>
<evidence type="ECO:0000313" key="1">
    <source>
        <dbReference type="EMBL" id="TQL58965.1"/>
    </source>
</evidence>
<evidence type="ECO:0000313" key="2">
    <source>
        <dbReference type="Proteomes" id="UP000319514"/>
    </source>
</evidence>
<keyword evidence="2" id="KW-1185">Reference proteome</keyword>
<dbReference type="OrthoDB" id="5178491at2"/>
<gene>
    <name evidence="1" type="ORF">FB474_0308</name>
</gene>
<name>A0A542ZF47_9MICO</name>
<dbReference type="Proteomes" id="UP000319514">
    <property type="component" value="Unassembled WGS sequence"/>
</dbReference>
<reference evidence="1 2" key="1">
    <citation type="submission" date="2019-06" db="EMBL/GenBank/DDBJ databases">
        <title>Sequencing the genomes of 1000 actinobacteria strains.</title>
        <authorList>
            <person name="Klenk H.-P."/>
        </authorList>
    </citation>
    <scope>NUCLEOTIDE SEQUENCE [LARGE SCALE GENOMIC DNA]</scope>
    <source>
        <strain evidence="1 2">DSM 18082</strain>
    </source>
</reference>
<dbReference type="EMBL" id="VFOQ01000001">
    <property type="protein sequence ID" value="TQL58965.1"/>
    <property type="molecule type" value="Genomic_DNA"/>
</dbReference>